<dbReference type="SUPFAM" id="SSF52540">
    <property type="entry name" value="P-loop containing nucleoside triphosphate hydrolases"/>
    <property type="match status" value="1"/>
</dbReference>
<gene>
    <name evidence="3" type="ORF">S03H2_11209</name>
</gene>
<dbReference type="GO" id="GO:0005524">
    <property type="term" value="F:ATP binding"/>
    <property type="evidence" value="ECO:0007669"/>
    <property type="project" value="InterPro"/>
</dbReference>
<reference evidence="3" key="1">
    <citation type="journal article" date="2014" name="Front. Microbiol.">
        <title>High frequency of phylogenetically diverse reductive dehalogenase-homologous genes in deep subseafloor sedimentary metagenomes.</title>
        <authorList>
            <person name="Kawai M."/>
            <person name="Futagami T."/>
            <person name="Toyoda A."/>
            <person name="Takaki Y."/>
            <person name="Nishi S."/>
            <person name="Hori S."/>
            <person name="Arai W."/>
            <person name="Tsubouchi T."/>
            <person name="Morono Y."/>
            <person name="Uchiyama I."/>
            <person name="Ito T."/>
            <person name="Fujiyama A."/>
            <person name="Inagaki F."/>
            <person name="Takami H."/>
        </authorList>
    </citation>
    <scope>NUCLEOTIDE SEQUENCE</scope>
    <source>
        <strain evidence="3">Expedition CK06-06</strain>
    </source>
</reference>
<dbReference type="InterPro" id="IPR027417">
    <property type="entry name" value="P-loop_NTPase"/>
</dbReference>
<comment type="caution">
    <text evidence="3">The sequence shown here is derived from an EMBL/GenBank/DDBJ whole genome shotgun (WGS) entry which is preliminary data.</text>
</comment>
<dbReference type="InterPro" id="IPR003439">
    <property type="entry name" value="ABC_transporter-like_ATP-bd"/>
</dbReference>
<dbReference type="AlphaFoldDB" id="X1F4K3"/>
<name>X1F4K3_9ZZZZ</name>
<dbReference type="InterPro" id="IPR050166">
    <property type="entry name" value="ABC_transporter_ATP-bind"/>
</dbReference>
<dbReference type="PANTHER" id="PTHR42788">
    <property type="entry name" value="TAURINE IMPORT ATP-BINDING PROTEIN-RELATED"/>
    <property type="match status" value="1"/>
</dbReference>
<feature type="non-terminal residue" evidence="3">
    <location>
        <position position="103"/>
    </location>
</feature>
<dbReference type="PANTHER" id="PTHR42788:SF13">
    <property type="entry name" value="ALIPHATIC SULFONATES IMPORT ATP-BINDING PROTEIN SSUB"/>
    <property type="match status" value="1"/>
</dbReference>
<feature type="domain" description="ABC transporter" evidence="2">
    <location>
        <begin position="20"/>
        <end position="91"/>
    </location>
</feature>
<evidence type="ECO:0000256" key="1">
    <source>
        <dbReference type="ARBA" id="ARBA00022448"/>
    </source>
</evidence>
<keyword evidence="1" id="KW-0813">Transport</keyword>
<proteinExistence type="predicted"/>
<accession>X1F4K3</accession>
<dbReference type="GO" id="GO:0016887">
    <property type="term" value="F:ATP hydrolysis activity"/>
    <property type="evidence" value="ECO:0007669"/>
    <property type="project" value="InterPro"/>
</dbReference>
<dbReference type="Gene3D" id="3.40.50.300">
    <property type="entry name" value="P-loop containing nucleotide triphosphate hydrolases"/>
    <property type="match status" value="1"/>
</dbReference>
<dbReference type="EMBL" id="BARU01005730">
    <property type="protein sequence ID" value="GAH40551.1"/>
    <property type="molecule type" value="Genomic_DNA"/>
</dbReference>
<protein>
    <recommendedName>
        <fullName evidence="2">ABC transporter domain-containing protein</fullName>
    </recommendedName>
</protein>
<dbReference type="Pfam" id="PF00005">
    <property type="entry name" value="ABC_tran"/>
    <property type="match status" value="1"/>
</dbReference>
<evidence type="ECO:0000313" key="3">
    <source>
        <dbReference type="EMBL" id="GAH40551.1"/>
    </source>
</evidence>
<organism evidence="3">
    <name type="scientific">marine sediment metagenome</name>
    <dbReference type="NCBI Taxonomy" id="412755"/>
    <lineage>
        <taxon>unclassified sequences</taxon>
        <taxon>metagenomes</taxon>
        <taxon>ecological metagenomes</taxon>
    </lineage>
</organism>
<evidence type="ECO:0000259" key="2">
    <source>
        <dbReference type="Pfam" id="PF00005"/>
    </source>
</evidence>
<sequence>MIVLDDVTFAYPEHDPVFVDLQWEVKKGEAWAVLGPSGCGKTTLLYLLAGLRLPTGGVIRIGGGTLDGPRPRTGLILQDYGLLPWATAHRNITLGLEIRQFYG</sequence>